<evidence type="ECO:0000259" key="6">
    <source>
        <dbReference type="Pfam" id="PF12698"/>
    </source>
</evidence>
<feature type="transmembrane region" description="Helical" evidence="5">
    <location>
        <begin position="231"/>
        <end position="256"/>
    </location>
</feature>
<organism evidence="7 8">
    <name type="scientific">Ligilactobacillus apodemi DSM 16634 = JCM 16172</name>
    <dbReference type="NCBI Taxonomy" id="1423724"/>
    <lineage>
        <taxon>Bacteria</taxon>
        <taxon>Bacillati</taxon>
        <taxon>Bacillota</taxon>
        <taxon>Bacilli</taxon>
        <taxon>Lactobacillales</taxon>
        <taxon>Lactobacillaceae</taxon>
        <taxon>Ligilactobacillus</taxon>
    </lineage>
</organism>
<feature type="transmembrane region" description="Helical" evidence="5">
    <location>
        <begin position="367"/>
        <end position="388"/>
    </location>
</feature>
<feature type="transmembrane region" description="Helical" evidence="5">
    <location>
        <begin position="21"/>
        <end position="44"/>
    </location>
</feature>
<evidence type="ECO:0000256" key="4">
    <source>
        <dbReference type="ARBA" id="ARBA00023136"/>
    </source>
</evidence>
<feature type="domain" description="ABC-2 type transporter transmembrane" evidence="6">
    <location>
        <begin position="23"/>
        <end position="388"/>
    </location>
</feature>
<comment type="caution">
    <text evidence="7">The sequence shown here is derived from an EMBL/GenBank/DDBJ whole genome shotgun (WGS) entry which is preliminary data.</text>
</comment>
<gene>
    <name evidence="7" type="ORF">FC32_GL001826</name>
</gene>
<evidence type="ECO:0000313" key="8">
    <source>
        <dbReference type="Proteomes" id="UP000051324"/>
    </source>
</evidence>
<evidence type="ECO:0000256" key="3">
    <source>
        <dbReference type="ARBA" id="ARBA00022989"/>
    </source>
</evidence>
<keyword evidence="2 5" id="KW-0812">Transmembrane</keyword>
<dbReference type="Pfam" id="PF12698">
    <property type="entry name" value="ABC2_membrane_3"/>
    <property type="match status" value="1"/>
</dbReference>
<evidence type="ECO:0000256" key="2">
    <source>
        <dbReference type="ARBA" id="ARBA00022692"/>
    </source>
</evidence>
<dbReference type="GO" id="GO:0140359">
    <property type="term" value="F:ABC-type transporter activity"/>
    <property type="evidence" value="ECO:0007669"/>
    <property type="project" value="InterPro"/>
</dbReference>
<feature type="transmembrane region" description="Helical" evidence="5">
    <location>
        <begin position="180"/>
        <end position="202"/>
    </location>
</feature>
<dbReference type="RefSeq" id="WP_025087305.1">
    <property type="nucleotide sequence ID" value="NZ_AZFT01000006.1"/>
</dbReference>
<keyword evidence="3 5" id="KW-1133">Transmembrane helix</keyword>
<keyword evidence="4 5" id="KW-0472">Membrane</keyword>
<dbReference type="Proteomes" id="UP000051324">
    <property type="component" value="Unassembled WGS sequence"/>
</dbReference>
<dbReference type="InterPro" id="IPR013525">
    <property type="entry name" value="ABC2_TM"/>
</dbReference>
<dbReference type="STRING" id="1423724.FC32_GL001826"/>
<dbReference type="EMBL" id="AZFT01000006">
    <property type="protein sequence ID" value="KRL87207.1"/>
    <property type="molecule type" value="Genomic_DNA"/>
</dbReference>
<dbReference type="AlphaFoldDB" id="A0A0R1U1E9"/>
<evidence type="ECO:0000256" key="5">
    <source>
        <dbReference type="SAM" id="Phobius"/>
    </source>
</evidence>
<reference evidence="7 8" key="1">
    <citation type="journal article" date="2015" name="Genome Announc.">
        <title>Expanding the biotechnology potential of lactobacilli through comparative genomics of 213 strains and associated genera.</title>
        <authorList>
            <person name="Sun Z."/>
            <person name="Harris H.M."/>
            <person name="McCann A."/>
            <person name="Guo C."/>
            <person name="Argimon S."/>
            <person name="Zhang W."/>
            <person name="Yang X."/>
            <person name="Jeffery I.B."/>
            <person name="Cooney J.C."/>
            <person name="Kagawa T.F."/>
            <person name="Liu W."/>
            <person name="Song Y."/>
            <person name="Salvetti E."/>
            <person name="Wrobel A."/>
            <person name="Rasinkangas P."/>
            <person name="Parkhill J."/>
            <person name="Rea M.C."/>
            <person name="O'Sullivan O."/>
            <person name="Ritari J."/>
            <person name="Douillard F.P."/>
            <person name="Paul Ross R."/>
            <person name="Yang R."/>
            <person name="Briner A.E."/>
            <person name="Felis G.E."/>
            <person name="de Vos W.M."/>
            <person name="Barrangou R."/>
            <person name="Klaenhammer T.R."/>
            <person name="Caufield P.W."/>
            <person name="Cui Y."/>
            <person name="Zhang H."/>
            <person name="O'Toole P.W."/>
        </authorList>
    </citation>
    <scope>NUCLEOTIDE SEQUENCE [LARGE SCALE GENOMIC DNA]</scope>
    <source>
        <strain evidence="7 8">DSM 16634</strain>
    </source>
</reference>
<keyword evidence="8" id="KW-1185">Reference proteome</keyword>
<name>A0A0R1U1E9_9LACO</name>
<feature type="transmembrane region" description="Helical" evidence="5">
    <location>
        <begin position="313"/>
        <end position="333"/>
    </location>
</feature>
<dbReference type="OrthoDB" id="9768837at2"/>
<accession>A0A0R1U1E9</accession>
<feature type="transmembrane region" description="Helical" evidence="5">
    <location>
        <begin position="339"/>
        <end position="360"/>
    </location>
</feature>
<evidence type="ECO:0000256" key="1">
    <source>
        <dbReference type="ARBA" id="ARBA00004141"/>
    </source>
</evidence>
<evidence type="ECO:0000313" key="7">
    <source>
        <dbReference type="EMBL" id="KRL87207.1"/>
    </source>
</evidence>
<dbReference type="GO" id="GO:0016020">
    <property type="term" value="C:membrane"/>
    <property type="evidence" value="ECO:0007669"/>
    <property type="project" value="UniProtKB-SubCell"/>
</dbReference>
<proteinExistence type="predicted"/>
<dbReference type="PATRIC" id="fig|1423724.4.peg.1903"/>
<comment type="subcellular location">
    <subcellularLocation>
        <location evidence="1">Membrane</location>
        <topology evidence="1">Multi-pass membrane protein</topology>
    </subcellularLocation>
</comment>
<dbReference type="eggNOG" id="COG1668">
    <property type="taxonomic scope" value="Bacteria"/>
</dbReference>
<protein>
    <recommendedName>
        <fullName evidence="6">ABC-2 type transporter transmembrane domain-containing protein</fullName>
    </recommendedName>
</protein>
<feature type="transmembrane region" description="Helical" evidence="5">
    <location>
        <begin position="276"/>
        <end position="301"/>
    </location>
</feature>
<sequence>MDKKKLLVIARDVYLKTIKAPTFIIALLAPFIVAVIFFAIGAVLNNSTVKKIGVYTNDPAITQAIVKSSTTDVKLTAVTSVKAAQTKVKNDDLDNYLVVTVTKDTLKAVVYGKNVPGNDTIVALQQTLNGLKATLNASKFNLTPEQVKVLLTPATLTKKELSFSDDGKVTTTKDNSTAKYVVSLIACAFTYFLVMTYASIIAQEIASEKGLRIMEVILSSTNAKTHFYGKLLGVILAALTQLVGTGVLVGLAALVMKDSTQVHDLLASVNFTGLSMNFIVLVIAFILLGCLFYATLAALCGSLVNRSEDTSKAVMPVTYLLFIAYIIGIVIVPNDPANMVVLVSSYIPFFSMILMPIALANGVVSGGAALVSLVILFVSLVVLAILSARMYKVNVLVYNQRGILAALRQAVKMLRS</sequence>